<keyword evidence="2" id="KW-0378">Hydrolase</keyword>
<proteinExistence type="predicted"/>
<sequence length="348" mass="37709">MKPWLGLVLLALAGCIPEPGQPTYRATEIQLLFPENTERWTYFYSEPQVVQLGGRTLALTKGSTSSPLAVPEALLVDGEALYREIGPAQPRVAQTSRTFPGLQFVVRASRSVQSAWLFDGDWSRLGSSFASNSAQVVDNRPGIPRFEELSEAENAVVLREILARRGGRPVVLYEIQPALEPNRYTPTPSQSRVAALAVQYGLETELTLMPPSPNPSPRILQQGSQSAYTAPTPAAFLVSSTEQLLSVWRLATGNQIPQPATPSVDFSRSRVVAFFWGQKPTGGYGVQYVSSQLSGSTLRVTLRLVSPAPGAILTQALTSPFVLLEVPGRFSRVEFVDANGRLLASAGN</sequence>
<keyword evidence="2" id="KW-0645">Protease</keyword>
<evidence type="ECO:0000259" key="1">
    <source>
        <dbReference type="Pfam" id="PF14343"/>
    </source>
</evidence>
<dbReference type="InterPro" id="IPR025748">
    <property type="entry name" value="PrcB_C_dom"/>
</dbReference>
<gene>
    <name evidence="2" type="ORF">ENS82_11945</name>
</gene>
<accession>A0A7C3HFQ8</accession>
<dbReference type="EMBL" id="DSWI01000028">
    <property type="protein sequence ID" value="HFG21398.1"/>
    <property type="molecule type" value="Genomic_DNA"/>
</dbReference>
<name>A0A7C3HFQ8_MEIRU</name>
<reference evidence="2" key="1">
    <citation type="journal article" date="2020" name="mSystems">
        <title>Genome- and Community-Level Interaction Insights into Carbon Utilization and Element Cycling Functions of Hydrothermarchaeota in Hydrothermal Sediment.</title>
        <authorList>
            <person name="Zhou Z."/>
            <person name="Liu Y."/>
            <person name="Xu W."/>
            <person name="Pan J."/>
            <person name="Luo Z.H."/>
            <person name="Li M."/>
        </authorList>
    </citation>
    <scope>NUCLEOTIDE SEQUENCE [LARGE SCALE GENOMIC DNA]</scope>
    <source>
        <strain evidence="2">SpSt-524</strain>
    </source>
</reference>
<dbReference type="RefSeq" id="WP_409655310.1">
    <property type="nucleotide sequence ID" value="NZ_JBKBUW010000011.1"/>
</dbReference>
<dbReference type="GO" id="GO:0008233">
    <property type="term" value="F:peptidase activity"/>
    <property type="evidence" value="ECO:0007669"/>
    <property type="project" value="UniProtKB-KW"/>
</dbReference>
<protein>
    <submittedName>
        <fullName evidence="2">Protease complex subunit PrcB family protein</fullName>
    </submittedName>
</protein>
<dbReference type="AlphaFoldDB" id="A0A7C3HFQ8"/>
<comment type="caution">
    <text evidence="2">The sequence shown here is derived from an EMBL/GenBank/DDBJ whole genome shotgun (WGS) entry which is preliminary data.</text>
</comment>
<organism evidence="2">
    <name type="scientific">Meiothermus ruber</name>
    <dbReference type="NCBI Taxonomy" id="277"/>
    <lineage>
        <taxon>Bacteria</taxon>
        <taxon>Thermotogati</taxon>
        <taxon>Deinococcota</taxon>
        <taxon>Deinococci</taxon>
        <taxon>Thermales</taxon>
        <taxon>Thermaceae</taxon>
        <taxon>Meiothermus</taxon>
    </lineage>
</organism>
<feature type="domain" description="PrcB C-terminal" evidence="1">
    <location>
        <begin position="271"/>
        <end position="327"/>
    </location>
</feature>
<dbReference type="PROSITE" id="PS51257">
    <property type="entry name" value="PROKAR_LIPOPROTEIN"/>
    <property type="match status" value="1"/>
</dbReference>
<evidence type="ECO:0000313" key="2">
    <source>
        <dbReference type="EMBL" id="HFG21398.1"/>
    </source>
</evidence>
<dbReference type="Pfam" id="PF14343">
    <property type="entry name" value="PrcB_C"/>
    <property type="match status" value="1"/>
</dbReference>
<dbReference type="GO" id="GO:0006508">
    <property type="term" value="P:proteolysis"/>
    <property type="evidence" value="ECO:0007669"/>
    <property type="project" value="UniProtKB-KW"/>
</dbReference>